<protein>
    <submittedName>
        <fullName evidence="3">Unannotated protein</fullName>
    </submittedName>
</protein>
<feature type="transmembrane region" description="Helical" evidence="2">
    <location>
        <begin position="121"/>
        <end position="139"/>
    </location>
</feature>
<evidence type="ECO:0000256" key="2">
    <source>
        <dbReference type="SAM" id="Phobius"/>
    </source>
</evidence>
<keyword evidence="2" id="KW-1133">Transmembrane helix</keyword>
<dbReference type="AlphaFoldDB" id="A0A6J7GJX3"/>
<organism evidence="3">
    <name type="scientific">freshwater metagenome</name>
    <dbReference type="NCBI Taxonomy" id="449393"/>
    <lineage>
        <taxon>unclassified sequences</taxon>
        <taxon>metagenomes</taxon>
        <taxon>ecological metagenomes</taxon>
    </lineage>
</organism>
<feature type="region of interest" description="Disordered" evidence="1">
    <location>
        <begin position="18"/>
        <end position="43"/>
    </location>
</feature>
<reference evidence="3" key="1">
    <citation type="submission" date="2020-05" db="EMBL/GenBank/DDBJ databases">
        <authorList>
            <person name="Chiriac C."/>
            <person name="Salcher M."/>
            <person name="Ghai R."/>
            <person name="Kavagutti S V."/>
        </authorList>
    </citation>
    <scope>NUCLEOTIDE SEQUENCE</scope>
</reference>
<dbReference type="EMBL" id="CAFBMK010000030">
    <property type="protein sequence ID" value="CAB4904453.1"/>
    <property type="molecule type" value="Genomic_DNA"/>
</dbReference>
<keyword evidence="2" id="KW-0812">Transmembrane</keyword>
<evidence type="ECO:0000256" key="1">
    <source>
        <dbReference type="SAM" id="MobiDB-lite"/>
    </source>
</evidence>
<gene>
    <name evidence="3" type="ORF">UFOPK3564_00786</name>
</gene>
<proteinExistence type="predicted"/>
<feature type="transmembrane region" description="Helical" evidence="2">
    <location>
        <begin position="53"/>
        <end position="73"/>
    </location>
</feature>
<keyword evidence="2" id="KW-0472">Membrane</keyword>
<sequence>MPSTVAAPAERVVRSAPQRARPVLGLPRGPSRARSGARHGRVGPASHATLRDLVAAVAAGAAAVSVLALAVFSGVPTGVALFAGAVVSASVGGVVLASWARAAVQDGASPGAARRQAVTGLALAHAVAAAPIGLAVLAAG</sequence>
<name>A0A6J7GJX3_9ZZZZ</name>
<evidence type="ECO:0000313" key="3">
    <source>
        <dbReference type="EMBL" id="CAB4904453.1"/>
    </source>
</evidence>
<accession>A0A6J7GJX3</accession>
<feature type="transmembrane region" description="Helical" evidence="2">
    <location>
        <begin position="79"/>
        <end position="100"/>
    </location>
</feature>